<keyword evidence="2" id="KW-1185">Reference proteome</keyword>
<protein>
    <submittedName>
        <fullName evidence="1">Uncharacterized protein</fullName>
    </submittedName>
</protein>
<evidence type="ECO:0000313" key="1">
    <source>
        <dbReference type="EMBL" id="MQS16132.1"/>
    </source>
</evidence>
<proteinExistence type="predicted"/>
<dbReference type="Proteomes" id="UP000450000">
    <property type="component" value="Unassembled WGS sequence"/>
</dbReference>
<sequence>MSGQALAYVQGLHIGDETTRQVFLLLAEHTKQTSWDEDPPLVLGLELRDRDIPTHAARLDITPAEFRRQLRLLRATIPMDVLEHQAEGVWEIVYGPSYTNPAPPRPVRRVAEPGAPAASLEVFSMPGWDKYSTWGWEAGLGHLYAQIIHNSDDREAEPRIWITPPRYVLRTVDELAAAIAEAIAPYYERVPPPAAVIRMWLTK</sequence>
<evidence type="ECO:0000313" key="2">
    <source>
        <dbReference type="Proteomes" id="UP000450000"/>
    </source>
</evidence>
<dbReference type="EMBL" id="WBOF01000002">
    <property type="protein sequence ID" value="MQS16132.1"/>
    <property type="molecule type" value="Genomic_DNA"/>
</dbReference>
<dbReference type="RefSeq" id="WP_153466872.1">
    <property type="nucleotide sequence ID" value="NZ_WBOF01000002.1"/>
</dbReference>
<organism evidence="1 2">
    <name type="scientific">Streptomyces kaniharaensis</name>
    <dbReference type="NCBI Taxonomy" id="212423"/>
    <lineage>
        <taxon>Bacteria</taxon>
        <taxon>Bacillati</taxon>
        <taxon>Actinomycetota</taxon>
        <taxon>Actinomycetes</taxon>
        <taxon>Kitasatosporales</taxon>
        <taxon>Streptomycetaceae</taxon>
        <taxon>Streptomyces</taxon>
    </lineage>
</organism>
<dbReference type="OrthoDB" id="4177897at2"/>
<gene>
    <name evidence="1" type="ORF">F7Q99_28830</name>
</gene>
<accession>A0A6N7KWU5</accession>
<comment type="caution">
    <text evidence="1">The sequence shown here is derived from an EMBL/GenBank/DDBJ whole genome shotgun (WGS) entry which is preliminary data.</text>
</comment>
<name>A0A6N7KWU5_9ACTN</name>
<dbReference type="AlphaFoldDB" id="A0A6N7KWU5"/>
<reference evidence="1 2" key="1">
    <citation type="submission" date="2019-09" db="EMBL/GenBank/DDBJ databases">
        <title>Genome Sequences of Streptomyces kaniharaensis ATCC 21070.</title>
        <authorList>
            <person name="Zhu W."/>
            <person name="De Crecy-Lagard V."/>
            <person name="Richards N.G."/>
        </authorList>
    </citation>
    <scope>NUCLEOTIDE SEQUENCE [LARGE SCALE GENOMIC DNA]</scope>
    <source>
        <strain evidence="1 2">SF-557</strain>
    </source>
</reference>